<feature type="region of interest" description="Disordered" evidence="1">
    <location>
        <begin position="1"/>
        <end position="50"/>
    </location>
</feature>
<dbReference type="PROSITE" id="PS51038">
    <property type="entry name" value="BAH"/>
    <property type="match status" value="1"/>
</dbReference>
<feature type="compositionally biased region" description="Basic and acidic residues" evidence="1">
    <location>
        <begin position="19"/>
        <end position="34"/>
    </location>
</feature>
<dbReference type="AlphaFoldDB" id="A0AAV9TWY1"/>
<dbReference type="Proteomes" id="UP001373714">
    <property type="component" value="Unassembled WGS sequence"/>
</dbReference>
<dbReference type="InterPro" id="IPR011011">
    <property type="entry name" value="Znf_FYVE_PHD"/>
</dbReference>
<dbReference type="EMBL" id="JAVHNS010000019">
    <property type="protein sequence ID" value="KAK6330185.1"/>
    <property type="molecule type" value="Genomic_DNA"/>
</dbReference>
<dbReference type="Gene3D" id="2.30.30.490">
    <property type="match status" value="1"/>
</dbReference>
<dbReference type="InterPro" id="IPR043151">
    <property type="entry name" value="BAH_sf"/>
</dbReference>
<feature type="region of interest" description="Disordered" evidence="1">
    <location>
        <begin position="269"/>
        <end position="321"/>
    </location>
</feature>
<keyword evidence="4" id="KW-1185">Reference proteome</keyword>
<dbReference type="InterPro" id="IPR001025">
    <property type="entry name" value="BAH_dom"/>
</dbReference>
<sequence length="368" mass="41887">MALKRKRSNSSNQVLDDDILQHEPPKHQPVKGKEVSQLSQGAPSSSSSISDLEVEGVEFKITIKGLKQARNKQNKQTPRYKADIIDNLIINPQEKWDKLKSFGGFSIVKAEFKRGDIVEIKRPRETGDPNEKKEWIARVLDVRASDKHHVYLRIAWFYWPEDLPMGRQEYHGRNEVIESNHPDIIVALSVNCLADIKEWDEDDEEAVFDGLYYRQQFDYISQQLTTPKKICVCEEYYNPDTRLVNCPQCKIWMHEQCITEDAVRRHKKSSIVSRLSDKSKSEPDAAPAVVPKKKPNRKPKGYSKKAKTFSQTPTPGPDQSVAATILDGKIRIKEVAGKKNEDNSDSGLDVDNIVDEDIRCLSCGVVIS</sequence>
<evidence type="ECO:0000313" key="3">
    <source>
        <dbReference type="EMBL" id="KAK6330185.1"/>
    </source>
</evidence>
<accession>A0AAV9TWY1</accession>
<evidence type="ECO:0000313" key="4">
    <source>
        <dbReference type="Proteomes" id="UP001373714"/>
    </source>
</evidence>
<comment type="caution">
    <text evidence="3">The sequence shown here is derived from an EMBL/GenBank/DDBJ whole genome shotgun (WGS) entry which is preliminary data.</text>
</comment>
<dbReference type="GO" id="GO:0003682">
    <property type="term" value="F:chromatin binding"/>
    <property type="evidence" value="ECO:0007669"/>
    <property type="project" value="InterPro"/>
</dbReference>
<dbReference type="InterPro" id="IPR013083">
    <property type="entry name" value="Znf_RING/FYVE/PHD"/>
</dbReference>
<evidence type="ECO:0000256" key="1">
    <source>
        <dbReference type="SAM" id="MobiDB-lite"/>
    </source>
</evidence>
<reference evidence="3 4" key="1">
    <citation type="submission" date="2019-10" db="EMBL/GenBank/DDBJ databases">
        <authorList>
            <person name="Palmer J.M."/>
        </authorList>
    </citation>
    <scope>NUCLEOTIDE SEQUENCE [LARGE SCALE GENOMIC DNA]</scope>
    <source>
        <strain evidence="3 4">TWF730</strain>
    </source>
</reference>
<organism evidence="3 4">
    <name type="scientific">Orbilia blumenaviensis</name>
    <dbReference type="NCBI Taxonomy" id="1796055"/>
    <lineage>
        <taxon>Eukaryota</taxon>
        <taxon>Fungi</taxon>
        <taxon>Dikarya</taxon>
        <taxon>Ascomycota</taxon>
        <taxon>Pezizomycotina</taxon>
        <taxon>Orbiliomycetes</taxon>
        <taxon>Orbiliales</taxon>
        <taxon>Orbiliaceae</taxon>
        <taxon>Orbilia</taxon>
    </lineage>
</organism>
<feature type="domain" description="BAH" evidence="2">
    <location>
        <begin position="110"/>
        <end position="228"/>
    </location>
</feature>
<dbReference type="SUPFAM" id="SSF57903">
    <property type="entry name" value="FYVE/PHD zinc finger"/>
    <property type="match status" value="1"/>
</dbReference>
<dbReference type="PANTHER" id="PTHR46364">
    <property type="entry name" value="OS08G0421900 PROTEIN"/>
    <property type="match status" value="1"/>
</dbReference>
<feature type="compositionally biased region" description="Low complexity" evidence="1">
    <location>
        <begin position="36"/>
        <end position="50"/>
    </location>
</feature>
<dbReference type="CDD" id="cd15489">
    <property type="entry name" value="PHD_SF"/>
    <property type="match status" value="1"/>
</dbReference>
<proteinExistence type="predicted"/>
<protein>
    <recommendedName>
        <fullName evidence="2">BAH domain-containing protein</fullName>
    </recommendedName>
</protein>
<evidence type="ECO:0000259" key="2">
    <source>
        <dbReference type="PROSITE" id="PS51038"/>
    </source>
</evidence>
<feature type="compositionally biased region" description="Basic residues" evidence="1">
    <location>
        <begin position="291"/>
        <end position="307"/>
    </location>
</feature>
<dbReference type="CDD" id="cd04370">
    <property type="entry name" value="BAH"/>
    <property type="match status" value="1"/>
</dbReference>
<dbReference type="Gene3D" id="3.30.40.10">
    <property type="entry name" value="Zinc/RING finger domain, C3HC4 (zinc finger)"/>
    <property type="match status" value="1"/>
</dbReference>
<name>A0AAV9TWY1_9PEZI</name>
<gene>
    <name evidence="3" type="ORF">TWF730_004681</name>
</gene>